<evidence type="ECO:0000313" key="3">
    <source>
        <dbReference type="Proteomes" id="UP000799424"/>
    </source>
</evidence>
<dbReference type="Pfam" id="PF06985">
    <property type="entry name" value="HET"/>
    <property type="match status" value="1"/>
</dbReference>
<dbReference type="AlphaFoldDB" id="A0A6A7A131"/>
<protein>
    <submittedName>
        <fullName evidence="2">HET-domain-containing protein</fullName>
    </submittedName>
</protein>
<sequence length="710" mass="80111">MPPYQYKPLNLDTGEIRLVELLPGAFDDEIRISIVTRPFTPLPARPPFDDRLEKVRKTLPQGWGAYKTREGRIIYDDGPTTTYSHPDTHYGGPSYDDDRHALEEVELIFEALSYTWGSEANQVAIEVVPTADEYRQESSKNADTLLVWSNLHDALKHLRGTTDSLILWIDAISINQGDLEERSQQVSRMGDIFRSARNVVVWLGLASDDSSSALRFFGHLGDQIEHTEDDFRLPLPDCANPNWYGITDGAQFASDPEMWEAIHKLLSRPWFDRVWIIQEIVLATSAIVQCGQDTILWRQLRSAIRTLYKVTFPAGSPPSLHELVKRRCFLANITRGKSVLFQLVAVKRAKYTLPHDLVFSILGLLPPVISKKIQPQYSTSPREVFRDAVIAFIDGAGSLDILQFSYLSWIPDFQINMRYFGSGTHRCSGQSTADWSYVDECLLVTTGVAFDTIEAVSCLLLDDDGVILKQIQKIWLSGGSEGQRYPNGDSLSEACARVMGQSKSRDYWPQTSYPTLADIQTPYQRMIQGGLDQDYRQEPALYRPGLDYFKLFKTTLGYFGVCFRTVKPGDTISVLLGCSLPTIIRQQSDVQHRFIGCSYIHGLLAGEALLGDLPDGWKTVGHLDTYGDFHERFIDPANPSVFSEDPRLGPLPSDWIRVVAPDRQWPSKKVNAFQNTVTGQILHSDPRMLSDALRARGVPLKEFRLVDTPR</sequence>
<gene>
    <name evidence="2" type="ORF">CC86DRAFT_350177</name>
</gene>
<reference evidence="2" key="1">
    <citation type="journal article" date="2020" name="Stud. Mycol.">
        <title>101 Dothideomycetes genomes: a test case for predicting lifestyles and emergence of pathogens.</title>
        <authorList>
            <person name="Haridas S."/>
            <person name="Albert R."/>
            <person name="Binder M."/>
            <person name="Bloem J."/>
            <person name="Labutti K."/>
            <person name="Salamov A."/>
            <person name="Andreopoulos B."/>
            <person name="Baker S."/>
            <person name="Barry K."/>
            <person name="Bills G."/>
            <person name="Bluhm B."/>
            <person name="Cannon C."/>
            <person name="Castanera R."/>
            <person name="Culley D."/>
            <person name="Daum C."/>
            <person name="Ezra D."/>
            <person name="Gonzalez J."/>
            <person name="Henrissat B."/>
            <person name="Kuo A."/>
            <person name="Liang C."/>
            <person name="Lipzen A."/>
            <person name="Lutzoni F."/>
            <person name="Magnuson J."/>
            <person name="Mondo S."/>
            <person name="Nolan M."/>
            <person name="Ohm R."/>
            <person name="Pangilinan J."/>
            <person name="Park H.-J."/>
            <person name="Ramirez L."/>
            <person name="Alfaro M."/>
            <person name="Sun H."/>
            <person name="Tritt A."/>
            <person name="Yoshinaga Y."/>
            <person name="Zwiers L.-H."/>
            <person name="Turgeon B."/>
            <person name="Goodwin S."/>
            <person name="Spatafora J."/>
            <person name="Crous P."/>
            <person name="Grigoriev I."/>
        </authorList>
    </citation>
    <scope>NUCLEOTIDE SEQUENCE</scope>
    <source>
        <strain evidence="2">CBS 113818</strain>
    </source>
</reference>
<proteinExistence type="predicted"/>
<dbReference type="PANTHER" id="PTHR24148:SF73">
    <property type="entry name" value="HET DOMAIN PROTEIN (AFU_ORTHOLOGUE AFUA_8G01020)"/>
    <property type="match status" value="1"/>
</dbReference>
<keyword evidence="3" id="KW-1185">Reference proteome</keyword>
<evidence type="ECO:0000313" key="2">
    <source>
        <dbReference type="EMBL" id="KAF2826971.1"/>
    </source>
</evidence>
<dbReference type="InterPro" id="IPR010730">
    <property type="entry name" value="HET"/>
</dbReference>
<organism evidence="2 3">
    <name type="scientific">Ophiobolus disseminans</name>
    <dbReference type="NCBI Taxonomy" id="1469910"/>
    <lineage>
        <taxon>Eukaryota</taxon>
        <taxon>Fungi</taxon>
        <taxon>Dikarya</taxon>
        <taxon>Ascomycota</taxon>
        <taxon>Pezizomycotina</taxon>
        <taxon>Dothideomycetes</taxon>
        <taxon>Pleosporomycetidae</taxon>
        <taxon>Pleosporales</taxon>
        <taxon>Pleosporineae</taxon>
        <taxon>Phaeosphaeriaceae</taxon>
        <taxon>Ophiobolus</taxon>
    </lineage>
</organism>
<name>A0A6A7A131_9PLEO</name>
<evidence type="ECO:0000259" key="1">
    <source>
        <dbReference type="Pfam" id="PF06985"/>
    </source>
</evidence>
<dbReference type="EMBL" id="MU006225">
    <property type="protein sequence ID" value="KAF2826971.1"/>
    <property type="molecule type" value="Genomic_DNA"/>
</dbReference>
<dbReference type="OrthoDB" id="4850726at2759"/>
<feature type="domain" description="Heterokaryon incompatibility" evidence="1">
    <location>
        <begin position="109"/>
        <end position="279"/>
    </location>
</feature>
<dbReference type="PANTHER" id="PTHR24148">
    <property type="entry name" value="ANKYRIN REPEAT DOMAIN-CONTAINING PROTEIN 39 HOMOLOG-RELATED"/>
    <property type="match status" value="1"/>
</dbReference>
<accession>A0A6A7A131</accession>
<dbReference type="InterPro" id="IPR052895">
    <property type="entry name" value="HetReg/Transcr_Mod"/>
</dbReference>
<dbReference type="Proteomes" id="UP000799424">
    <property type="component" value="Unassembled WGS sequence"/>
</dbReference>